<keyword evidence="1" id="KW-0812">Transmembrane</keyword>
<gene>
    <name evidence="2" type="ORF">J3U88_19225</name>
</gene>
<evidence type="ECO:0000256" key="1">
    <source>
        <dbReference type="SAM" id="Phobius"/>
    </source>
</evidence>
<keyword evidence="1" id="KW-0472">Membrane</keyword>
<organism evidence="2 3">
    <name type="scientific">Acanthopleuribacter pedis</name>
    <dbReference type="NCBI Taxonomy" id="442870"/>
    <lineage>
        <taxon>Bacteria</taxon>
        <taxon>Pseudomonadati</taxon>
        <taxon>Acidobacteriota</taxon>
        <taxon>Holophagae</taxon>
        <taxon>Acanthopleuribacterales</taxon>
        <taxon>Acanthopleuribacteraceae</taxon>
        <taxon>Acanthopleuribacter</taxon>
    </lineage>
</organism>
<proteinExistence type="predicted"/>
<keyword evidence="1" id="KW-1133">Transmembrane helix</keyword>
<reference evidence="2" key="1">
    <citation type="submission" date="2021-03" db="EMBL/GenBank/DDBJ databases">
        <authorList>
            <person name="Wang G."/>
        </authorList>
    </citation>
    <scope>NUCLEOTIDE SEQUENCE</scope>
    <source>
        <strain evidence="2">KCTC 12899</strain>
    </source>
</reference>
<sequence>MQLYPRRGVILAYTCLMLLLITQIFFTGMALCRLYQQAFPNPHQDLHQMAWDHHLPLIEMAHYNQHLNPLIEQAQTQQLQINDEQFRGTYHLTGTPHFQTGVLNYEAASPHQIPGRYQALLLQNSDQVWHFRHIVFQPRN</sequence>
<protein>
    <submittedName>
        <fullName evidence="2">Uncharacterized protein</fullName>
    </submittedName>
</protein>
<dbReference type="AlphaFoldDB" id="A0A8J7QLQ0"/>
<evidence type="ECO:0000313" key="2">
    <source>
        <dbReference type="EMBL" id="MBO1320618.1"/>
    </source>
</evidence>
<evidence type="ECO:0000313" key="3">
    <source>
        <dbReference type="Proteomes" id="UP000664417"/>
    </source>
</evidence>
<dbReference type="RefSeq" id="WP_207860571.1">
    <property type="nucleotide sequence ID" value="NZ_JAFREP010000018.1"/>
</dbReference>
<comment type="caution">
    <text evidence="2">The sequence shown here is derived from an EMBL/GenBank/DDBJ whole genome shotgun (WGS) entry which is preliminary data.</text>
</comment>
<dbReference type="Proteomes" id="UP000664417">
    <property type="component" value="Unassembled WGS sequence"/>
</dbReference>
<accession>A0A8J7QLQ0</accession>
<name>A0A8J7QLQ0_9BACT</name>
<dbReference type="EMBL" id="JAFREP010000018">
    <property type="protein sequence ID" value="MBO1320618.1"/>
    <property type="molecule type" value="Genomic_DNA"/>
</dbReference>
<keyword evidence="3" id="KW-1185">Reference proteome</keyword>
<feature type="transmembrane region" description="Helical" evidence="1">
    <location>
        <begin position="9"/>
        <end position="31"/>
    </location>
</feature>